<keyword evidence="1" id="KW-0812">Transmembrane</keyword>
<keyword evidence="1" id="KW-0472">Membrane</keyword>
<comment type="caution">
    <text evidence="2">The sequence shown here is derived from an EMBL/GenBank/DDBJ whole genome shotgun (WGS) entry which is preliminary data.</text>
</comment>
<gene>
    <name evidence="2" type="ORF">RUMCAL_01284</name>
</gene>
<name>U2MAM2_9FIRM</name>
<feature type="transmembrane region" description="Helical" evidence="1">
    <location>
        <begin position="28"/>
        <end position="55"/>
    </location>
</feature>
<proteinExistence type="predicted"/>
<keyword evidence="1" id="KW-1133">Transmembrane helix</keyword>
<feature type="transmembrane region" description="Helical" evidence="1">
    <location>
        <begin position="67"/>
        <end position="91"/>
    </location>
</feature>
<dbReference type="HOGENOM" id="CLU_1453420_0_0_9"/>
<accession>U2MAM2</accession>
<evidence type="ECO:0000313" key="3">
    <source>
        <dbReference type="Proteomes" id="UP000016662"/>
    </source>
</evidence>
<dbReference type="RefSeq" id="WP_021682777.1">
    <property type="nucleotide sequence ID" value="NZ_KI260443.1"/>
</dbReference>
<feature type="transmembrane region" description="Helical" evidence="1">
    <location>
        <begin position="142"/>
        <end position="165"/>
    </location>
</feature>
<organism evidence="2 3">
    <name type="scientific">Ruminococcus callidus ATCC 27760</name>
    <dbReference type="NCBI Taxonomy" id="411473"/>
    <lineage>
        <taxon>Bacteria</taxon>
        <taxon>Bacillati</taxon>
        <taxon>Bacillota</taxon>
        <taxon>Clostridia</taxon>
        <taxon>Eubacteriales</taxon>
        <taxon>Oscillospiraceae</taxon>
        <taxon>Ruminococcus</taxon>
    </lineage>
</organism>
<sequence length="186" mass="20638">MHTKPTKNQPIPTAAQLRKRRAHTVCCWILRGLLVLTTILFTWITCWGCGLGWISRARAGSNWPIEFAGYGQMLLVGSGLLTLGTVLVLLCRKNWLNWAAAGSATAGVTLAMLALYRVTAYASEHSFYSRLMEMPAATLYRLQLLPVLVPYVCVVALGLLQFFSAEAVRRRQEKKRQDSAKAPSVL</sequence>
<dbReference type="PATRIC" id="fig|411473.3.peg.1048"/>
<dbReference type="STRING" id="411473.RUMCAL_01284"/>
<dbReference type="EMBL" id="AWVF01000166">
    <property type="protein sequence ID" value="ERJ96358.1"/>
    <property type="molecule type" value="Genomic_DNA"/>
</dbReference>
<feature type="transmembrane region" description="Helical" evidence="1">
    <location>
        <begin position="98"/>
        <end position="122"/>
    </location>
</feature>
<dbReference type="Proteomes" id="UP000016662">
    <property type="component" value="Unassembled WGS sequence"/>
</dbReference>
<protein>
    <submittedName>
        <fullName evidence="2">Uncharacterized protein</fullName>
    </submittedName>
</protein>
<reference evidence="2 3" key="1">
    <citation type="submission" date="2013-07" db="EMBL/GenBank/DDBJ databases">
        <authorList>
            <person name="Weinstock G."/>
            <person name="Sodergren E."/>
            <person name="Wylie T."/>
            <person name="Fulton L."/>
            <person name="Fulton R."/>
            <person name="Fronick C."/>
            <person name="O'Laughlin M."/>
            <person name="Godfrey J."/>
            <person name="Miner T."/>
            <person name="Herter B."/>
            <person name="Appelbaum E."/>
            <person name="Cordes M."/>
            <person name="Lek S."/>
            <person name="Wollam A."/>
            <person name="Pepin K.H."/>
            <person name="Palsikar V.B."/>
            <person name="Mitreva M."/>
            <person name="Wilson R.K."/>
        </authorList>
    </citation>
    <scope>NUCLEOTIDE SEQUENCE [LARGE SCALE GENOMIC DNA]</scope>
    <source>
        <strain evidence="2 3">ATCC 27760</strain>
    </source>
</reference>
<dbReference type="AlphaFoldDB" id="U2MAM2"/>
<evidence type="ECO:0000256" key="1">
    <source>
        <dbReference type="SAM" id="Phobius"/>
    </source>
</evidence>
<keyword evidence="3" id="KW-1185">Reference proteome</keyword>
<evidence type="ECO:0000313" key="2">
    <source>
        <dbReference type="EMBL" id="ERJ96358.1"/>
    </source>
</evidence>